<protein>
    <recommendedName>
        <fullName evidence="3">SCP2 domain-containing protein</fullName>
    </recommendedName>
</protein>
<proteinExistence type="predicted"/>
<evidence type="ECO:0000313" key="2">
    <source>
        <dbReference type="Proteomes" id="UP001596099"/>
    </source>
</evidence>
<dbReference type="AlphaFoldDB" id="A0ABD5RTA1"/>
<keyword evidence="2" id="KW-1185">Reference proteome</keyword>
<dbReference type="Gene3D" id="3.30.1050.10">
    <property type="entry name" value="SCP2 sterol-binding domain"/>
    <property type="match status" value="1"/>
</dbReference>
<evidence type="ECO:0008006" key="3">
    <source>
        <dbReference type="Google" id="ProtNLM"/>
    </source>
</evidence>
<dbReference type="RefSeq" id="WP_247420516.1">
    <property type="nucleotide sequence ID" value="NZ_JALLGW010000003.1"/>
</dbReference>
<comment type="caution">
    <text evidence="1">The sequence shown here is derived from an EMBL/GenBank/DDBJ whole genome shotgun (WGS) entry which is preliminary data.</text>
</comment>
<organism evidence="1 2">
    <name type="scientific">Halomarina salina</name>
    <dbReference type="NCBI Taxonomy" id="1872699"/>
    <lineage>
        <taxon>Archaea</taxon>
        <taxon>Methanobacteriati</taxon>
        <taxon>Methanobacteriota</taxon>
        <taxon>Stenosarchaea group</taxon>
        <taxon>Halobacteria</taxon>
        <taxon>Halobacteriales</taxon>
        <taxon>Natronomonadaceae</taxon>
        <taxon>Halomarina</taxon>
    </lineage>
</organism>
<name>A0ABD5RTA1_9EURY</name>
<dbReference type="InterPro" id="IPR036527">
    <property type="entry name" value="SCP2_sterol-bd_dom_sf"/>
</dbReference>
<sequence>MTTILDEDDWRDDLADHASTEAFERAASQFDGSVAFEVGDETAWFKVYRGRVIDTEPYVPAFGATFRVVGDRGAWRRVASGETSLSGAIHVAELRTVGDKLEANRMREMLELLVRSLQDLEAAHE</sequence>
<dbReference type="Proteomes" id="UP001596099">
    <property type="component" value="Unassembled WGS sequence"/>
</dbReference>
<accession>A0ABD5RTA1</accession>
<reference evidence="1 2" key="1">
    <citation type="journal article" date="2019" name="Int. J. Syst. Evol. Microbiol.">
        <title>The Global Catalogue of Microorganisms (GCM) 10K type strain sequencing project: providing services to taxonomists for standard genome sequencing and annotation.</title>
        <authorList>
            <consortium name="The Broad Institute Genomics Platform"/>
            <consortium name="The Broad Institute Genome Sequencing Center for Infectious Disease"/>
            <person name="Wu L."/>
            <person name="Ma J."/>
        </authorList>
    </citation>
    <scope>NUCLEOTIDE SEQUENCE [LARGE SCALE GENOMIC DNA]</scope>
    <source>
        <strain evidence="1 2">CGMCC 1.12543</strain>
    </source>
</reference>
<dbReference type="SUPFAM" id="SSF55718">
    <property type="entry name" value="SCP-like"/>
    <property type="match status" value="1"/>
</dbReference>
<gene>
    <name evidence="1" type="ORF">ACFPYI_19620</name>
</gene>
<dbReference type="EMBL" id="JBHSQH010000002">
    <property type="protein sequence ID" value="MFC5973544.1"/>
    <property type="molecule type" value="Genomic_DNA"/>
</dbReference>
<evidence type="ECO:0000313" key="1">
    <source>
        <dbReference type="EMBL" id="MFC5973544.1"/>
    </source>
</evidence>